<dbReference type="AlphaFoldDB" id="A0AAN9LFQ4"/>
<keyword evidence="5" id="KW-1185">Reference proteome</keyword>
<feature type="domain" description="Protein kinase" evidence="3">
    <location>
        <begin position="1"/>
        <end position="147"/>
    </location>
</feature>
<accession>A0AAN9LFQ4</accession>
<dbReference type="GO" id="GO:0004672">
    <property type="term" value="F:protein kinase activity"/>
    <property type="evidence" value="ECO:0007669"/>
    <property type="project" value="InterPro"/>
</dbReference>
<organism evidence="4 5">
    <name type="scientific">Phaseolus coccineus</name>
    <name type="common">Scarlet runner bean</name>
    <name type="synonym">Phaseolus multiflorus</name>
    <dbReference type="NCBI Taxonomy" id="3886"/>
    <lineage>
        <taxon>Eukaryota</taxon>
        <taxon>Viridiplantae</taxon>
        <taxon>Streptophyta</taxon>
        <taxon>Embryophyta</taxon>
        <taxon>Tracheophyta</taxon>
        <taxon>Spermatophyta</taxon>
        <taxon>Magnoliopsida</taxon>
        <taxon>eudicotyledons</taxon>
        <taxon>Gunneridae</taxon>
        <taxon>Pentapetalae</taxon>
        <taxon>rosids</taxon>
        <taxon>fabids</taxon>
        <taxon>Fabales</taxon>
        <taxon>Fabaceae</taxon>
        <taxon>Papilionoideae</taxon>
        <taxon>50 kb inversion clade</taxon>
        <taxon>NPAAA clade</taxon>
        <taxon>indigoferoid/millettioid clade</taxon>
        <taxon>Phaseoleae</taxon>
        <taxon>Phaseolus</taxon>
    </lineage>
</organism>
<dbReference type="InterPro" id="IPR011009">
    <property type="entry name" value="Kinase-like_dom_sf"/>
</dbReference>
<dbReference type="EMBL" id="JAYMYR010000010">
    <property type="protein sequence ID" value="KAK7335205.1"/>
    <property type="molecule type" value="Genomic_DNA"/>
</dbReference>
<dbReference type="SUPFAM" id="SSF56112">
    <property type="entry name" value="Protein kinase-like (PK-like)"/>
    <property type="match status" value="1"/>
</dbReference>
<dbReference type="Proteomes" id="UP001374584">
    <property type="component" value="Unassembled WGS sequence"/>
</dbReference>
<proteinExistence type="predicted"/>
<sequence>MPRAMAMSVCLSRPGDARMPRALAMSACLSRAGDIRMSRALAMTDDNRHAWLKYTPPIDIWSIGCIFAEVLTGNPLFLGKSVMHQLDLITDLLGTPSPETIAGKSPVPSERKFPNADPLALLLLQRLLASDPKDRPTAQEALSDNFKALAKDERELSFPESMSRLFTIVVAEIAHQVKLEEIVGVVGKLFDAESMIASKDFINRMGSNDVWGEGIGVNTNVDFILEYNMNTSIAFAGLQKANVFLLVSTK</sequence>
<dbReference type="GO" id="GO:0005524">
    <property type="term" value="F:ATP binding"/>
    <property type="evidence" value="ECO:0007669"/>
    <property type="project" value="UniProtKB-KW"/>
</dbReference>
<dbReference type="GO" id="GO:0016491">
    <property type="term" value="F:oxidoreductase activity"/>
    <property type="evidence" value="ECO:0007669"/>
    <property type="project" value="InterPro"/>
</dbReference>
<evidence type="ECO:0000256" key="2">
    <source>
        <dbReference type="ARBA" id="ARBA00022840"/>
    </source>
</evidence>
<dbReference type="Pfam" id="PF00384">
    <property type="entry name" value="Molybdopterin"/>
    <property type="match status" value="1"/>
</dbReference>
<dbReference type="InterPro" id="IPR000719">
    <property type="entry name" value="Prot_kinase_dom"/>
</dbReference>
<dbReference type="PROSITE" id="PS50011">
    <property type="entry name" value="PROTEIN_KINASE_DOM"/>
    <property type="match status" value="1"/>
</dbReference>
<dbReference type="Pfam" id="PF00069">
    <property type="entry name" value="Pkinase"/>
    <property type="match status" value="1"/>
</dbReference>
<dbReference type="Gene3D" id="1.10.510.10">
    <property type="entry name" value="Transferase(Phosphotransferase) domain 1"/>
    <property type="match status" value="1"/>
</dbReference>
<keyword evidence="2" id="KW-0067">ATP-binding</keyword>
<dbReference type="InterPro" id="IPR050117">
    <property type="entry name" value="MAPK"/>
</dbReference>
<evidence type="ECO:0000313" key="5">
    <source>
        <dbReference type="Proteomes" id="UP001374584"/>
    </source>
</evidence>
<evidence type="ECO:0000313" key="4">
    <source>
        <dbReference type="EMBL" id="KAK7335205.1"/>
    </source>
</evidence>
<evidence type="ECO:0000256" key="1">
    <source>
        <dbReference type="ARBA" id="ARBA00022741"/>
    </source>
</evidence>
<reference evidence="4 5" key="1">
    <citation type="submission" date="2024-01" db="EMBL/GenBank/DDBJ databases">
        <title>The genomes of 5 underutilized Papilionoideae crops provide insights into root nodulation and disease resistanc.</title>
        <authorList>
            <person name="Jiang F."/>
        </authorList>
    </citation>
    <scope>NUCLEOTIDE SEQUENCE [LARGE SCALE GENOMIC DNA]</scope>
    <source>
        <strain evidence="4">JINMINGXINNONG_FW02</strain>
        <tissue evidence="4">Leaves</tissue>
    </source>
</reference>
<dbReference type="PANTHER" id="PTHR24055">
    <property type="entry name" value="MITOGEN-ACTIVATED PROTEIN KINASE"/>
    <property type="match status" value="1"/>
</dbReference>
<name>A0AAN9LFQ4_PHACN</name>
<protein>
    <recommendedName>
        <fullName evidence="3">Protein kinase domain-containing protein</fullName>
    </recommendedName>
</protein>
<dbReference type="InterPro" id="IPR006656">
    <property type="entry name" value="Mopterin_OxRdtase"/>
</dbReference>
<comment type="caution">
    <text evidence="4">The sequence shown here is derived from an EMBL/GenBank/DDBJ whole genome shotgun (WGS) entry which is preliminary data.</text>
</comment>
<keyword evidence="1" id="KW-0547">Nucleotide-binding</keyword>
<evidence type="ECO:0000259" key="3">
    <source>
        <dbReference type="PROSITE" id="PS50011"/>
    </source>
</evidence>
<gene>
    <name evidence="4" type="ORF">VNO80_26981</name>
</gene>